<evidence type="ECO:0000313" key="3">
    <source>
        <dbReference type="Proteomes" id="UP001143362"/>
    </source>
</evidence>
<dbReference type="EMBL" id="SHNN01000007">
    <property type="protein sequence ID" value="MCX2983390.1"/>
    <property type="molecule type" value="Genomic_DNA"/>
</dbReference>
<dbReference type="RefSeq" id="WP_279247422.1">
    <property type="nucleotide sequence ID" value="NZ_SHNN01000007.1"/>
</dbReference>
<gene>
    <name evidence="2" type="ORF">EYC98_21225</name>
</gene>
<keyword evidence="3" id="KW-1185">Reference proteome</keyword>
<proteinExistence type="predicted"/>
<evidence type="ECO:0000313" key="2">
    <source>
        <dbReference type="EMBL" id="MCX2983390.1"/>
    </source>
</evidence>
<organism evidence="2 3">
    <name type="scientific">Candidatus Litorirhabdus singularis</name>
    <dbReference type="NCBI Taxonomy" id="2518993"/>
    <lineage>
        <taxon>Bacteria</taxon>
        <taxon>Pseudomonadati</taxon>
        <taxon>Pseudomonadota</taxon>
        <taxon>Gammaproteobacteria</taxon>
        <taxon>Cellvibrionales</taxon>
        <taxon>Halieaceae</taxon>
        <taxon>Candidatus Litorirhabdus</taxon>
    </lineage>
</organism>
<feature type="transmembrane region" description="Helical" evidence="1">
    <location>
        <begin position="42"/>
        <end position="61"/>
    </location>
</feature>
<dbReference type="Proteomes" id="UP001143362">
    <property type="component" value="Unassembled WGS sequence"/>
</dbReference>
<reference evidence="2" key="1">
    <citation type="submission" date="2019-02" db="EMBL/GenBank/DDBJ databases">
        <authorList>
            <person name="Li S.-H."/>
        </authorList>
    </citation>
    <scope>NUCLEOTIDE SEQUENCE</scope>
    <source>
        <strain evidence="2">IMCC14734</strain>
    </source>
</reference>
<protein>
    <submittedName>
        <fullName evidence="2">Uncharacterized protein</fullName>
    </submittedName>
</protein>
<keyword evidence="1" id="KW-0812">Transmembrane</keyword>
<keyword evidence="1" id="KW-1133">Transmembrane helix</keyword>
<keyword evidence="1" id="KW-0472">Membrane</keyword>
<comment type="caution">
    <text evidence="2">The sequence shown here is derived from an EMBL/GenBank/DDBJ whole genome shotgun (WGS) entry which is preliminary data.</text>
</comment>
<name>A0ABT3TNP8_9GAMM</name>
<accession>A0ABT3TNP8</accession>
<evidence type="ECO:0000256" key="1">
    <source>
        <dbReference type="SAM" id="Phobius"/>
    </source>
</evidence>
<sequence length="190" mass="21486">MQSLDSARSDFSAVDRAIEAELAKHTQVSEVLRSRVHINKMVALAIFCCAVLIIILAYRVYQADFSYTKVVTEKIEPVSYDPEITKSLSTIQNSQVDDVYSVPAHEKYTVFLQVGTQSGEYVVTGRTFTKQDFVEPENQYCYLQVLEREGTPSNSTVMVDLAKKDRAGVLTTQTDNALLLDYARDYCRFQ</sequence>